<name>A0ABR3ZWX6_9LECA</name>
<sequence>MAGARPWSKALPPAPETMQHNTLEVDSNRWLEQDGTAAPIVAQYPQNEKVVGYNDEKILSYGNGKIVDHNDVSKQVVAFEAYDLQSELSPPEEEHKFMGLRRKTFFILLLVVLVLVIAGIVGGGAGGAMAARNKGKPAPVPTNTSVPTPQARYAKTGLAAIQWTDSNGTLHKRLYYQDNSDKIRESAWDNSTAFDSAWRIHVISDAVKPGTPIAAAAGYPHASRNHSLVKNVYYMSTNDELFERQAPSNNSQAWENDNFSGLYSGSNSTFLTAYWNQNFLNVSQELVVLFQEQSFANGITQSRYTSNSTTSNPWVANNFGFSQPQGSTFAMSLVSYRSGKHLMLYTVDDGKHLQQHEYTISDTDLVSTAIVSLTSSSSTGLTVEPQSPLAVVAQDNQPLYTTDTLPECTKNTPLTNLILFAVSDRTSLVLSAWNCSTGFLDQTSEIKPLQKVDTTFLSLAAMSDRATGNGSVYIMFDSGSGPQVEEWAVPKRAGDPWVTTRNVTVDFGL</sequence>
<evidence type="ECO:0000313" key="3">
    <source>
        <dbReference type="Proteomes" id="UP001590950"/>
    </source>
</evidence>
<reference evidence="2 3" key="1">
    <citation type="submission" date="2024-09" db="EMBL/GenBank/DDBJ databases">
        <title>Rethinking Asexuality: The Enigmatic Case of Functional Sexual Genes in Lepraria (Stereocaulaceae).</title>
        <authorList>
            <person name="Doellman M."/>
            <person name="Sun Y."/>
            <person name="Barcenas-Pena A."/>
            <person name="Lumbsch H.T."/>
            <person name="Grewe F."/>
        </authorList>
    </citation>
    <scope>NUCLEOTIDE SEQUENCE [LARGE SCALE GENOMIC DNA]</scope>
    <source>
        <strain evidence="2 3">Mercado 3170</strain>
    </source>
</reference>
<accession>A0ABR3ZWX6</accession>
<evidence type="ECO:0000256" key="1">
    <source>
        <dbReference type="SAM" id="Phobius"/>
    </source>
</evidence>
<keyword evidence="3" id="KW-1185">Reference proteome</keyword>
<dbReference type="Proteomes" id="UP001590950">
    <property type="component" value="Unassembled WGS sequence"/>
</dbReference>
<gene>
    <name evidence="2" type="ORF">N7G274_009052</name>
</gene>
<evidence type="ECO:0000313" key="2">
    <source>
        <dbReference type="EMBL" id="KAL2038105.1"/>
    </source>
</evidence>
<feature type="transmembrane region" description="Helical" evidence="1">
    <location>
        <begin position="105"/>
        <end position="131"/>
    </location>
</feature>
<dbReference type="EMBL" id="JBEFKJ010000034">
    <property type="protein sequence ID" value="KAL2038105.1"/>
    <property type="molecule type" value="Genomic_DNA"/>
</dbReference>
<keyword evidence="1" id="KW-1133">Transmembrane helix</keyword>
<dbReference type="SUPFAM" id="SSF89372">
    <property type="entry name" value="Fucose-specific lectin"/>
    <property type="match status" value="1"/>
</dbReference>
<proteinExistence type="predicted"/>
<comment type="caution">
    <text evidence="2">The sequence shown here is derived from an EMBL/GenBank/DDBJ whole genome shotgun (WGS) entry which is preliminary data.</text>
</comment>
<keyword evidence="1" id="KW-0812">Transmembrane</keyword>
<evidence type="ECO:0008006" key="4">
    <source>
        <dbReference type="Google" id="ProtNLM"/>
    </source>
</evidence>
<organism evidence="2 3">
    <name type="scientific">Stereocaulon virgatum</name>
    <dbReference type="NCBI Taxonomy" id="373712"/>
    <lineage>
        <taxon>Eukaryota</taxon>
        <taxon>Fungi</taxon>
        <taxon>Dikarya</taxon>
        <taxon>Ascomycota</taxon>
        <taxon>Pezizomycotina</taxon>
        <taxon>Lecanoromycetes</taxon>
        <taxon>OSLEUM clade</taxon>
        <taxon>Lecanoromycetidae</taxon>
        <taxon>Lecanorales</taxon>
        <taxon>Lecanorineae</taxon>
        <taxon>Stereocaulaceae</taxon>
        <taxon>Stereocaulon</taxon>
    </lineage>
</organism>
<dbReference type="Gene3D" id="2.120.10.70">
    <property type="entry name" value="Fucose-specific lectin"/>
    <property type="match status" value="1"/>
</dbReference>
<keyword evidence="1" id="KW-0472">Membrane</keyword>
<protein>
    <recommendedName>
        <fullName evidence="4">Fucose-specific lectin</fullName>
    </recommendedName>
</protein>